<proteinExistence type="predicted"/>
<comment type="caution">
    <text evidence="1">The sequence shown here is derived from an EMBL/GenBank/DDBJ whole genome shotgun (WGS) entry which is preliminary data.</text>
</comment>
<protein>
    <submittedName>
        <fullName evidence="1">Uncharacterized protein</fullName>
    </submittedName>
</protein>
<gene>
    <name evidence="1" type="ORF">AJ79_08292</name>
</gene>
<reference evidence="1 2" key="1">
    <citation type="submission" date="2017-10" db="EMBL/GenBank/DDBJ databases">
        <title>Comparative genomics in systemic dimorphic fungi from Ajellomycetaceae.</title>
        <authorList>
            <person name="Munoz J.F."/>
            <person name="Mcewen J.G."/>
            <person name="Clay O.K."/>
            <person name="Cuomo C.A."/>
        </authorList>
    </citation>
    <scope>NUCLEOTIDE SEQUENCE [LARGE SCALE GENOMIC DNA]</scope>
    <source>
        <strain evidence="1 2">UAMH5409</strain>
    </source>
</reference>
<dbReference type="AlphaFoldDB" id="A0A2B7WUG7"/>
<dbReference type="STRING" id="1447875.A0A2B7WUG7"/>
<evidence type="ECO:0000313" key="1">
    <source>
        <dbReference type="EMBL" id="PGH00187.1"/>
    </source>
</evidence>
<dbReference type="OrthoDB" id="4183762at2759"/>
<dbReference type="EMBL" id="PDNB01000190">
    <property type="protein sequence ID" value="PGH00187.1"/>
    <property type="molecule type" value="Genomic_DNA"/>
</dbReference>
<organism evidence="1 2">
    <name type="scientific">Helicocarpus griseus UAMH5409</name>
    <dbReference type="NCBI Taxonomy" id="1447875"/>
    <lineage>
        <taxon>Eukaryota</taxon>
        <taxon>Fungi</taxon>
        <taxon>Dikarya</taxon>
        <taxon>Ascomycota</taxon>
        <taxon>Pezizomycotina</taxon>
        <taxon>Eurotiomycetes</taxon>
        <taxon>Eurotiomycetidae</taxon>
        <taxon>Onygenales</taxon>
        <taxon>Ajellomycetaceae</taxon>
        <taxon>Helicocarpus</taxon>
    </lineage>
</organism>
<keyword evidence="2" id="KW-1185">Reference proteome</keyword>
<dbReference type="Proteomes" id="UP000223968">
    <property type="component" value="Unassembled WGS sequence"/>
</dbReference>
<sequence>MQSVLSSLLKVKARRQKREEFNITKQSTIWVQWKFLLLLYKRVAGKNMNEVIEEQVSEFILGPFSPGQNLDTSLPYANPLVQTSFASPSFRSGHQVY</sequence>
<accession>A0A2B7WUG7</accession>
<evidence type="ECO:0000313" key="2">
    <source>
        <dbReference type="Proteomes" id="UP000223968"/>
    </source>
</evidence>
<name>A0A2B7WUG7_9EURO</name>